<gene>
    <name evidence="1" type="ORF">Pylas_016</name>
</gene>
<name>A0A3G3BYI1_9CAUD</name>
<evidence type="ECO:0000313" key="1">
    <source>
        <dbReference type="EMBL" id="AYP69270.1"/>
    </source>
</evidence>
<protein>
    <submittedName>
        <fullName evidence="1">Uncharacterized protein</fullName>
    </submittedName>
</protein>
<accession>A0A3G3BYI1</accession>
<dbReference type="Proteomes" id="UP000278488">
    <property type="component" value="Segment"/>
</dbReference>
<keyword evidence="2" id="KW-1185">Reference proteome</keyword>
<dbReference type="EMBL" id="MH899585">
    <property type="protein sequence ID" value="AYP69270.1"/>
    <property type="molecule type" value="Genomic_DNA"/>
</dbReference>
<proteinExistence type="predicted"/>
<organism evidence="1 2">
    <name type="scientific">Klebsiella phage Pylas</name>
    <dbReference type="NCBI Taxonomy" id="2419682"/>
    <lineage>
        <taxon>Viruses</taxon>
        <taxon>Duplodnaviria</taxon>
        <taxon>Heunggongvirae</taxon>
        <taxon>Uroviricota</taxon>
        <taxon>Caudoviricetes</taxon>
        <taxon>Schitoviridae</taxon>
        <taxon>Humphriesvirinae</taxon>
        <taxon>Pylasvirus</taxon>
        <taxon>Pylasvirus pylas</taxon>
    </lineage>
</organism>
<evidence type="ECO:0000313" key="2">
    <source>
        <dbReference type="Proteomes" id="UP000278488"/>
    </source>
</evidence>
<sequence length="61" mass="7144">MNKELIVILRAIRSTEKLCHETKDLFSCDSVECDSCPLMKKVFTSEKFYITKFLELGERIL</sequence>
<reference evidence="2" key="1">
    <citation type="submission" date="2018-09" db="EMBL/GenBank/DDBJ databases">
        <title>Complete genome of Klebsiella pneumoniae phage Pylas.</title>
        <authorList>
            <person name="Powell J.E."/>
            <person name="Lessor L."/>
            <person name="O'Leary C.J."/>
            <person name="Liu M."/>
        </authorList>
    </citation>
    <scope>NUCLEOTIDE SEQUENCE [LARGE SCALE GENOMIC DNA]</scope>
</reference>